<evidence type="ECO:0000313" key="2">
    <source>
        <dbReference type="EMBL" id="NLR75698.1"/>
    </source>
</evidence>
<name>A0A847SER4_9NEIS</name>
<sequence length="169" mass="19321">MNRIIPLLCLLLAACQDQANHTAPPASTADVVLPTPEHTVSGDFLLTAEARQLEPLNGIRHIIIHCNCEKQDVVRDDQLSQLMLDISGENGSTGYHGEQRVPERMQPRDLLFDRSVQGDTLTLQSREWLFMHHFTRITRLQVRLPSRVTLRFVPWSEEALYRRSPFNSP</sequence>
<evidence type="ECO:0008006" key="4">
    <source>
        <dbReference type="Google" id="ProtNLM"/>
    </source>
</evidence>
<evidence type="ECO:0000256" key="1">
    <source>
        <dbReference type="SAM" id="SignalP"/>
    </source>
</evidence>
<comment type="caution">
    <text evidence="2">The sequence shown here is derived from an EMBL/GenBank/DDBJ whole genome shotgun (WGS) entry which is preliminary data.</text>
</comment>
<reference evidence="2 3" key="1">
    <citation type="submission" date="2020-04" db="EMBL/GenBank/DDBJ databases">
        <title>Draft genome of Leeia sp. IMCC25680.</title>
        <authorList>
            <person name="Song J."/>
            <person name="Cho J.-C."/>
        </authorList>
    </citation>
    <scope>NUCLEOTIDE SEQUENCE [LARGE SCALE GENOMIC DNA]</scope>
    <source>
        <strain evidence="2 3">IMCC25680</strain>
    </source>
</reference>
<protein>
    <recommendedName>
        <fullName evidence="4">Lipoprotein</fullName>
    </recommendedName>
</protein>
<feature type="signal peptide" evidence="1">
    <location>
        <begin position="1"/>
        <end position="19"/>
    </location>
</feature>
<accession>A0A847SER4</accession>
<keyword evidence="1" id="KW-0732">Signal</keyword>
<proteinExistence type="predicted"/>
<feature type="chain" id="PRO_5032703622" description="Lipoprotein" evidence="1">
    <location>
        <begin position="20"/>
        <end position="169"/>
    </location>
</feature>
<dbReference type="PROSITE" id="PS51257">
    <property type="entry name" value="PROKAR_LIPOPROTEIN"/>
    <property type="match status" value="1"/>
</dbReference>
<dbReference type="AlphaFoldDB" id="A0A847SER4"/>
<dbReference type="Proteomes" id="UP000587991">
    <property type="component" value="Unassembled WGS sequence"/>
</dbReference>
<organism evidence="2 3">
    <name type="scientific">Leeia aquatica</name>
    <dbReference type="NCBI Taxonomy" id="2725557"/>
    <lineage>
        <taxon>Bacteria</taxon>
        <taxon>Pseudomonadati</taxon>
        <taxon>Pseudomonadota</taxon>
        <taxon>Betaproteobacteria</taxon>
        <taxon>Neisseriales</taxon>
        <taxon>Leeiaceae</taxon>
        <taxon>Leeia</taxon>
    </lineage>
</organism>
<gene>
    <name evidence="2" type="ORF">HF682_11045</name>
</gene>
<dbReference type="EMBL" id="JABAIM010000002">
    <property type="protein sequence ID" value="NLR75698.1"/>
    <property type="molecule type" value="Genomic_DNA"/>
</dbReference>
<keyword evidence="3" id="KW-1185">Reference proteome</keyword>
<evidence type="ECO:0000313" key="3">
    <source>
        <dbReference type="Proteomes" id="UP000587991"/>
    </source>
</evidence>
<dbReference type="RefSeq" id="WP_168877346.1">
    <property type="nucleotide sequence ID" value="NZ_JABAIM010000002.1"/>
</dbReference>